<protein>
    <recommendedName>
        <fullName evidence="1">N-acyl amino acid synthase FeeM catalytic core domain-containing protein</fullName>
    </recommendedName>
</protein>
<dbReference type="STRING" id="1447782.SAMN05444417_0374"/>
<reference evidence="2 3" key="1">
    <citation type="submission" date="2016-11" db="EMBL/GenBank/DDBJ databases">
        <authorList>
            <person name="Jaros S."/>
            <person name="Januszkiewicz K."/>
            <person name="Wedrychowicz H."/>
        </authorList>
    </citation>
    <scope>NUCLEOTIDE SEQUENCE [LARGE SCALE GENOMIC DNA]</scope>
    <source>
        <strain evidence="2 3">DSM 100565</strain>
    </source>
</reference>
<dbReference type="SUPFAM" id="SSF55729">
    <property type="entry name" value="Acyl-CoA N-acyltransferases (Nat)"/>
    <property type="match status" value="1"/>
</dbReference>
<sequence length="230" mass="25758">MNEQVLAALKRARYRVVTGGTELEEIHRLRYKCYLAERSISANEHGLMADAFDELENCVNVAIDVDGKLLAAVRLHLVTKRAPVSPTLRVFPEVAEGLDRGLTILDPTRFVVDPSARQQKLPLHFLGVRVPLLGTMFYDTDLCLIPVRPEHAPFYRRYLNSELAIGPRDYLGLKKKLQLMVTDVRVERDAILQRAPVFGPIPGLPEADVPFPSLSRLRVVAARPNESDAA</sequence>
<dbReference type="Proteomes" id="UP000184292">
    <property type="component" value="Unassembled WGS sequence"/>
</dbReference>
<dbReference type="Gene3D" id="3.40.630.30">
    <property type="match status" value="1"/>
</dbReference>
<keyword evidence="3" id="KW-1185">Reference proteome</keyword>
<dbReference type="InterPro" id="IPR016181">
    <property type="entry name" value="Acyl_CoA_acyltransferase"/>
</dbReference>
<dbReference type="EMBL" id="FQYO01000001">
    <property type="protein sequence ID" value="SHI34497.1"/>
    <property type="molecule type" value="Genomic_DNA"/>
</dbReference>
<evidence type="ECO:0000313" key="3">
    <source>
        <dbReference type="Proteomes" id="UP000184292"/>
    </source>
</evidence>
<dbReference type="InterPro" id="IPR054597">
    <property type="entry name" value="FeeM_cat"/>
</dbReference>
<dbReference type="AlphaFoldDB" id="A0A1M6ADL4"/>
<proteinExistence type="predicted"/>
<dbReference type="Pfam" id="PF21926">
    <property type="entry name" value="FeeM"/>
    <property type="match status" value="1"/>
</dbReference>
<evidence type="ECO:0000313" key="2">
    <source>
        <dbReference type="EMBL" id="SHI34497.1"/>
    </source>
</evidence>
<dbReference type="RefSeq" id="WP_073326016.1">
    <property type="nucleotide sequence ID" value="NZ_FQYO01000001.1"/>
</dbReference>
<evidence type="ECO:0000259" key="1">
    <source>
        <dbReference type="Pfam" id="PF21926"/>
    </source>
</evidence>
<dbReference type="OrthoDB" id="9812697at2"/>
<name>A0A1M6ADL4_9RHOB</name>
<gene>
    <name evidence="2" type="ORF">SAMN05444417_0374</name>
</gene>
<accession>A0A1M6ADL4</accession>
<organism evidence="2 3">
    <name type="scientific">Wenxinia saemankumensis</name>
    <dbReference type="NCBI Taxonomy" id="1447782"/>
    <lineage>
        <taxon>Bacteria</taxon>
        <taxon>Pseudomonadati</taxon>
        <taxon>Pseudomonadota</taxon>
        <taxon>Alphaproteobacteria</taxon>
        <taxon>Rhodobacterales</taxon>
        <taxon>Roseobacteraceae</taxon>
        <taxon>Wenxinia</taxon>
    </lineage>
</organism>
<feature type="domain" description="N-acyl amino acid synthase FeeM catalytic core" evidence="1">
    <location>
        <begin position="26"/>
        <end position="183"/>
    </location>
</feature>